<protein>
    <submittedName>
        <fullName evidence="6">AcrR family transcriptional regulator</fullName>
    </submittedName>
</protein>
<evidence type="ECO:0000313" key="6">
    <source>
        <dbReference type="EMBL" id="MBB5834406.1"/>
    </source>
</evidence>
<keyword evidence="3" id="KW-0804">Transcription</keyword>
<dbReference type="Gene3D" id="1.10.357.10">
    <property type="entry name" value="Tetracycline Repressor, domain 2"/>
    <property type="match status" value="1"/>
</dbReference>
<organism evidence="6 7">
    <name type="scientific">Kribbella italica</name>
    <dbReference type="NCBI Taxonomy" id="1540520"/>
    <lineage>
        <taxon>Bacteria</taxon>
        <taxon>Bacillati</taxon>
        <taxon>Actinomycetota</taxon>
        <taxon>Actinomycetes</taxon>
        <taxon>Propionibacteriales</taxon>
        <taxon>Kribbellaceae</taxon>
        <taxon>Kribbella</taxon>
    </lineage>
</organism>
<reference evidence="6 7" key="1">
    <citation type="submission" date="2020-08" db="EMBL/GenBank/DDBJ databases">
        <title>Sequencing the genomes of 1000 actinobacteria strains.</title>
        <authorList>
            <person name="Klenk H.-P."/>
        </authorList>
    </citation>
    <scope>NUCLEOTIDE SEQUENCE [LARGE SCALE GENOMIC DNA]</scope>
    <source>
        <strain evidence="6 7">DSM 28967</strain>
    </source>
</reference>
<evidence type="ECO:0000313" key="7">
    <source>
        <dbReference type="Proteomes" id="UP000549971"/>
    </source>
</evidence>
<dbReference type="RefSeq" id="WP_184794176.1">
    <property type="nucleotide sequence ID" value="NZ_JACHMY010000001.1"/>
</dbReference>
<dbReference type="Pfam" id="PF00440">
    <property type="entry name" value="TetR_N"/>
    <property type="match status" value="1"/>
</dbReference>
<keyword evidence="1" id="KW-0805">Transcription regulation</keyword>
<dbReference type="InterPro" id="IPR009057">
    <property type="entry name" value="Homeodomain-like_sf"/>
</dbReference>
<dbReference type="AlphaFoldDB" id="A0A7W9MS66"/>
<dbReference type="PANTHER" id="PTHR30055">
    <property type="entry name" value="HTH-TYPE TRANSCRIPTIONAL REGULATOR RUTR"/>
    <property type="match status" value="1"/>
</dbReference>
<dbReference type="PRINTS" id="PR00455">
    <property type="entry name" value="HTHTETR"/>
</dbReference>
<dbReference type="EMBL" id="JACHMY010000001">
    <property type="protein sequence ID" value="MBB5834406.1"/>
    <property type="molecule type" value="Genomic_DNA"/>
</dbReference>
<dbReference type="Proteomes" id="UP000549971">
    <property type="component" value="Unassembled WGS sequence"/>
</dbReference>
<proteinExistence type="predicted"/>
<evidence type="ECO:0000256" key="2">
    <source>
        <dbReference type="ARBA" id="ARBA00023125"/>
    </source>
</evidence>
<dbReference type="InterPro" id="IPR050109">
    <property type="entry name" value="HTH-type_TetR-like_transc_reg"/>
</dbReference>
<dbReference type="SUPFAM" id="SSF46689">
    <property type="entry name" value="Homeodomain-like"/>
    <property type="match status" value="1"/>
</dbReference>
<evidence type="ECO:0000256" key="3">
    <source>
        <dbReference type="ARBA" id="ARBA00023163"/>
    </source>
</evidence>
<name>A0A7W9MS66_9ACTN</name>
<evidence type="ECO:0000256" key="4">
    <source>
        <dbReference type="PROSITE-ProRule" id="PRU00335"/>
    </source>
</evidence>
<comment type="caution">
    <text evidence="6">The sequence shown here is derived from an EMBL/GenBank/DDBJ whole genome shotgun (WGS) entry which is preliminary data.</text>
</comment>
<feature type="DNA-binding region" description="H-T-H motif" evidence="4">
    <location>
        <begin position="38"/>
        <end position="57"/>
    </location>
</feature>
<dbReference type="PANTHER" id="PTHR30055:SF234">
    <property type="entry name" value="HTH-TYPE TRANSCRIPTIONAL REGULATOR BETI"/>
    <property type="match status" value="1"/>
</dbReference>
<gene>
    <name evidence="6" type="ORF">HDA39_001140</name>
</gene>
<feature type="domain" description="HTH tetR-type" evidence="5">
    <location>
        <begin position="15"/>
        <end position="75"/>
    </location>
</feature>
<evidence type="ECO:0000256" key="1">
    <source>
        <dbReference type="ARBA" id="ARBA00023015"/>
    </source>
</evidence>
<dbReference type="GO" id="GO:0000976">
    <property type="term" value="F:transcription cis-regulatory region binding"/>
    <property type="evidence" value="ECO:0007669"/>
    <property type="project" value="TreeGrafter"/>
</dbReference>
<dbReference type="PROSITE" id="PS50977">
    <property type="entry name" value="HTH_TETR_2"/>
    <property type="match status" value="1"/>
</dbReference>
<dbReference type="InterPro" id="IPR001647">
    <property type="entry name" value="HTH_TetR"/>
</dbReference>
<accession>A0A7W9MS66</accession>
<dbReference type="GO" id="GO:0003700">
    <property type="term" value="F:DNA-binding transcription factor activity"/>
    <property type="evidence" value="ECO:0007669"/>
    <property type="project" value="TreeGrafter"/>
</dbReference>
<keyword evidence="2 4" id="KW-0238">DNA-binding</keyword>
<evidence type="ECO:0000259" key="5">
    <source>
        <dbReference type="PROSITE" id="PS50977"/>
    </source>
</evidence>
<keyword evidence="7" id="KW-1185">Reference proteome</keyword>
<sequence length="208" mass="22621">MSQVKKVDGRTEKSRITRAKVLDAAAELFVRDGYGATALQDIAQAAGVAVQTIYYGFGNKQTVLKQVVDRSIAGDDEPVATMDRPWFREAQASTTADQHLRAHVVGTTEVLSRVAPIMKMLEAAAASDAAVADLWPNADPRLIVQNETARSLLTKPGAQKSVTTGHAADILYAVLSTELYLLLVTTRGWTSEQFADWAYDVLRPQLCT</sequence>